<protein>
    <submittedName>
        <fullName evidence="1">Uncharacterized protein</fullName>
    </submittedName>
</protein>
<organism evidence="1 2">
    <name type="scientific">Phytophthora kernoviae 00238/432</name>
    <dbReference type="NCBI Taxonomy" id="1284355"/>
    <lineage>
        <taxon>Eukaryota</taxon>
        <taxon>Sar</taxon>
        <taxon>Stramenopiles</taxon>
        <taxon>Oomycota</taxon>
        <taxon>Peronosporomycetes</taxon>
        <taxon>Peronosporales</taxon>
        <taxon>Peronosporaceae</taxon>
        <taxon>Phytophthora</taxon>
    </lineage>
</organism>
<proteinExistence type="predicted"/>
<evidence type="ECO:0000313" key="1">
    <source>
        <dbReference type="EMBL" id="KAF4320428.1"/>
    </source>
</evidence>
<gene>
    <name evidence="1" type="ORF">G195_006318</name>
</gene>
<dbReference type="AlphaFoldDB" id="A0A8J4SDT1"/>
<reference evidence="1" key="2">
    <citation type="submission" date="2020-02" db="EMBL/GenBank/DDBJ databases">
        <authorList>
            <person name="Studholme D.J."/>
        </authorList>
    </citation>
    <scope>NUCLEOTIDE SEQUENCE</scope>
    <source>
        <strain evidence="1">00238/432</strain>
    </source>
</reference>
<name>A0A8J4SDT1_9STRA</name>
<dbReference type="Proteomes" id="UP000702964">
    <property type="component" value="Unassembled WGS sequence"/>
</dbReference>
<reference evidence="1" key="1">
    <citation type="journal article" date="2015" name="Genom Data">
        <title>Draft genome sequences of Phytophthora kernoviae and Phytophthora ramorum lineage EU2 from Scotland.</title>
        <authorList>
            <person name="Sambles C."/>
            <person name="Schlenzig A."/>
            <person name="O'Neill P."/>
            <person name="Grant M."/>
            <person name="Studholme D.J."/>
        </authorList>
    </citation>
    <scope>NUCLEOTIDE SEQUENCE</scope>
    <source>
        <strain evidence="1">00238/432</strain>
    </source>
</reference>
<comment type="caution">
    <text evidence="1">The sequence shown here is derived from an EMBL/GenBank/DDBJ whole genome shotgun (WGS) entry which is preliminary data.</text>
</comment>
<evidence type="ECO:0000313" key="2">
    <source>
        <dbReference type="Proteomes" id="UP000702964"/>
    </source>
</evidence>
<sequence>MEPPGWLSRNDSARLAHTRHKHSVVFIVTLQYTHHALLEVLGGIRVICKRLVKILHQLAIAKLTPLRRWCIQLKLIVAQDQKTQRIGVTTGDDLETALQACDATLSRDQQCYDVVYREGDRVSDTRESLMDGSADGWPMDVQELLSFSTRSQGFVYRVTCLKSRNRVVFHCSEYVANLQEELERLLSDGSSVDAAITFICNAVKL</sequence>
<dbReference type="EMBL" id="AOFI03000155">
    <property type="protein sequence ID" value="KAF4320428.1"/>
    <property type="molecule type" value="Genomic_DNA"/>
</dbReference>
<accession>A0A8J4SDT1</accession>